<organism evidence="11 12">
    <name type="scientific">Monosiga brevicollis</name>
    <name type="common">Choanoflagellate</name>
    <dbReference type="NCBI Taxonomy" id="81824"/>
    <lineage>
        <taxon>Eukaryota</taxon>
        <taxon>Choanoflagellata</taxon>
        <taxon>Craspedida</taxon>
        <taxon>Salpingoecidae</taxon>
        <taxon>Monosiga</taxon>
    </lineage>
</organism>
<dbReference type="InterPro" id="IPR038718">
    <property type="entry name" value="SNF2-like_sf"/>
</dbReference>
<keyword evidence="2" id="KW-0378">Hydrolase</keyword>
<dbReference type="Gene3D" id="1.20.920.10">
    <property type="entry name" value="Bromodomain-like"/>
    <property type="match status" value="1"/>
</dbReference>
<dbReference type="KEGG" id="mbr:MONBRDRAFT_29199"/>
<keyword evidence="6" id="KW-0175">Coiled coil</keyword>
<dbReference type="PROSITE" id="PS50014">
    <property type="entry name" value="BROMODOMAIN_2"/>
    <property type="match status" value="1"/>
</dbReference>
<evidence type="ECO:0000256" key="6">
    <source>
        <dbReference type="SAM" id="Coils"/>
    </source>
</evidence>
<evidence type="ECO:0000256" key="4">
    <source>
        <dbReference type="ARBA" id="ARBA00023242"/>
    </source>
</evidence>
<dbReference type="InterPro" id="IPR000330">
    <property type="entry name" value="SNF2_N"/>
</dbReference>
<dbReference type="InterPro" id="IPR014001">
    <property type="entry name" value="Helicase_ATP-bd"/>
</dbReference>
<dbReference type="Pfam" id="PF00271">
    <property type="entry name" value="Helicase_C"/>
    <property type="match status" value="1"/>
</dbReference>
<reference evidence="11 12" key="1">
    <citation type="journal article" date="2008" name="Nature">
        <title>The genome of the choanoflagellate Monosiga brevicollis and the origin of metazoans.</title>
        <authorList>
            <consortium name="JGI Sequencing"/>
            <person name="King N."/>
            <person name="Westbrook M.J."/>
            <person name="Young S.L."/>
            <person name="Kuo A."/>
            <person name="Abedin M."/>
            <person name="Chapman J."/>
            <person name="Fairclough S."/>
            <person name="Hellsten U."/>
            <person name="Isogai Y."/>
            <person name="Letunic I."/>
            <person name="Marr M."/>
            <person name="Pincus D."/>
            <person name="Putnam N."/>
            <person name="Rokas A."/>
            <person name="Wright K.J."/>
            <person name="Zuzow R."/>
            <person name="Dirks W."/>
            <person name="Good M."/>
            <person name="Goodstein D."/>
            <person name="Lemons D."/>
            <person name="Li W."/>
            <person name="Lyons J.B."/>
            <person name="Morris A."/>
            <person name="Nichols S."/>
            <person name="Richter D.J."/>
            <person name="Salamov A."/>
            <person name="Bork P."/>
            <person name="Lim W.A."/>
            <person name="Manning G."/>
            <person name="Miller W.T."/>
            <person name="McGinnis W."/>
            <person name="Shapiro H."/>
            <person name="Tjian R."/>
            <person name="Grigoriev I.V."/>
            <person name="Rokhsar D."/>
        </authorList>
    </citation>
    <scope>NUCLEOTIDE SEQUENCE [LARGE SCALE GENOMIC DNA]</scope>
    <source>
        <strain evidence="12">MX1 / ATCC 50154</strain>
    </source>
</reference>
<dbReference type="Gene3D" id="3.40.50.10810">
    <property type="entry name" value="Tandem AAA-ATPase domain"/>
    <property type="match status" value="1"/>
</dbReference>
<dbReference type="GO" id="GO:0045944">
    <property type="term" value="P:positive regulation of transcription by RNA polymerase II"/>
    <property type="evidence" value="ECO:0000318"/>
    <property type="project" value="GO_Central"/>
</dbReference>
<dbReference type="PROSITE" id="PS51192">
    <property type="entry name" value="HELICASE_ATP_BIND_1"/>
    <property type="match status" value="1"/>
</dbReference>
<dbReference type="GeneID" id="5894980"/>
<evidence type="ECO:0000256" key="2">
    <source>
        <dbReference type="ARBA" id="ARBA00022801"/>
    </source>
</evidence>
<dbReference type="InterPro" id="IPR027417">
    <property type="entry name" value="P-loop_NTPase"/>
</dbReference>
<dbReference type="FunCoup" id="A9VAE6">
    <property type="interactions" value="1261"/>
</dbReference>
<feature type="region of interest" description="Disordered" evidence="7">
    <location>
        <begin position="112"/>
        <end position="139"/>
    </location>
</feature>
<dbReference type="GO" id="GO:0016787">
    <property type="term" value="F:hydrolase activity"/>
    <property type="evidence" value="ECO:0007669"/>
    <property type="project" value="UniProtKB-KW"/>
</dbReference>
<dbReference type="FunFam" id="3.40.50.10810:FF:000008">
    <property type="entry name" value="Chromatin structure-remodeling complex subunit snf21"/>
    <property type="match status" value="1"/>
</dbReference>
<dbReference type="SMART" id="SM01314">
    <property type="entry name" value="SnAC"/>
    <property type="match status" value="1"/>
</dbReference>
<gene>
    <name evidence="11" type="ORF">MONBRDRAFT_29199</name>
</gene>
<evidence type="ECO:0000259" key="10">
    <source>
        <dbReference type="PROSITE" id="PS51194"/>
    </source>
</evidence>
<dbReference type="GO" id="GO:0000785">
    <property type="term" value="C:chromatin"/>
    <property type="evidence" value="ECO:0000318"/>
    <property type="project" value="GO_Central"/>
</dbReference>
<dbReference type="CDD" id="cd04369">
    <property type="entry name" value="Bromodomain"/>
    <property type="match status" value="1"/>
</dbReference>
<comment type="subcellular location">
    <subcellularLocation>
        <location evidence="1">Nucleus</location>
    </subcellularLocation>
</comment>
<feature type="region of interest" description="Disordered" evidence="7">
    <location>
        <begin position="1261"/>
        <end position="1288"/>
    </location>
</feature>
<keyword evidence="3 5" id="KW-0103">Bromodomain</keyword>
<keyword evidence="12" id="KW-1185">Reference proteome</keyword>
<dbReference type="GO" id="GO:0005524">
    <property type="term" value="F:ATP binding"/>
    <property type="evidence" value="ECO:0007669"/>
    <property type="project" value="InterPro"/>
</dbReference>
<feature type="domain" description="Helicase ATP-binding" evidence="9">
    <location>
        <begin position="465"/>
        <end position="634"/>
    </location>
</feature>
<dbReference type="GO" id="GO:0140750">
    <property type="term" value="F:nucleosome array spacer activity"/>
    <property type="evidence" value="ECO:0000318"/>
    <property type="project" value="GO_Central"/>
</dbReference>
<dbReference type="STRING" id="81824.A9VAE6"/>
<dbReference type="GO" id="GO:0031507">
    <property type="term" value="P:heterochromatin formation"/>
    <property type="evidence" value="ECO:0000318"/>
    <property type="project" value="GO_Central"/>
</dbReference>
<dbReference type="SMART" id="SM00490">
    <property type="entry name" value="HELICc"/>
    <property type="match status" value="1"/>
</dbReference>
<dbReference type="InterPro" id="IPR036427">
    <property type="entry name" value="Bromodomain-like_sf"/>
</dbReference>
<dbReference type="InterPro" id="IPR001650">
    <property type="entry name" value="Helicase_C-like"/>
</dbReference>
<feature type="domain" description="Bromo" evidence="8">
    <location>
        <begin position="1176"/>
        <end position="1246"/>
    </location>
</feature>
<name>A9VAE6_MONBE</name>
<protein>
    <submittedName>
        <fullName evidence="11">Uncharacterized protein</fullName>
    </submittedName>
</protein>
<evidence type="ECO:0000256" key="5">
    <source>
        <dbReference type="PROSITE-ProRule" id="PRU00035"/>
    </source>
</evidence>
<evidence type="ECO:0000256" key="3">
    <source>
        <dbReference type="ARBA" id="ARBA00023117"/>
    </source>
</evidence>
<dbReference type="SMART" id="SM00487">
    <property type="entry name" value="DEXDc"/>
    <property type="match status" value="1"/>
</dbReference>
<dbReference type="GO" id="GO:0005634">
    <property type="term" value="C:nucleus"/>
    <property type="evidence" value="ECO:0000318"/>
    <property type="project" value="GO_Central"/>
</dbReference>
<dbReference type="PANTHER" id="PTHR10799">
    <property type="entry name" value="SNF2/RAD54 HELICASE FAMILY"/>
    <property type="match status" value="1"/>
</dbReference>
<dbReference type="InterPro" id="IPR049730">
    <property type="entry name" value="SNF2/RAD54-like_C"/>
</dbReference>
<sequence>MSAALGGEPSVAGTQGAGVPTELQPLLSHDAADIYRVQVDTSNPLGKQTDQRRRSLTAAKTYAALERVLETIDVRDPAAVAELNESLQQTELPENARRMLFDMLRLRVVASSGSDPASTPTPVSSATPAQLGRSDEGDETARTYRQLARNLYPNNLAQEDPEADQIVVATPPKAFAASYKAALRSAEFQLASRVSFRVNELQNLSSRVALDHQVQALKELHMLRLKDFQSAMRADLERFMHHNTTPITAYRRGTLWRNRRVFMRDAALTAKEERFKQEREREAEKERHRSQLDILMDHRRKFLAFHANVRTRLSALVADADKAVKAKDRRAQLERERLEKERLRLLMDQDTEGYLRLLDEQKDSRKRILLDKIDERMRVVNKLIDAHQQQERARDEGQVSDAATLAAAAESSNAGASEEVKAGAEAALKAKFDAHVVQEDIEEQPTILVGGKLKPYQMYGLRWLVSLYNNRINGILADEMGLGKTIQTIALLTYLVEKKNNSGPFLVIVPLATLSNWRLELAKWAPSLVTVAYRGNKVERRVFHQQIKDVRFNVLLTTYEMIIKDRALLSKACFNISWRYMIIDEGHRMKNSKNKLSQTLMHYFSAPRRLLLTGTPLQNSLPELWSLLNFILPDVFNSSDTFDSWFSAPFAETSENVELDAEEKQLIILQLHKILRPFLLRRLKKEVETQLPDKVEHVIKCEMSALQRKLYVCMQKYGVIPSSTQSTSGSNMEALDATKARSLQNVVMQMRKLCCHPFLFKEVEQDLKSELLRHEDAATALANLNGLELWRTAGKLELLDHMIPKLRRFGHRILLFSQFTTMLDILEDYFRYRRLKYCRMDGTCGAAKRAELLHDFNAPDSDLEIFILSTRAGGLGLNLQTADTVVIFDSDWNPHQDLQAQDRAHRIGQTKEVRVFRLVTVQSVEERMLERAREKLDVDQQVIQAGKFNQTADENDTKKMLLEIIQQANDDDDEIEAGVTDHEDLNRMLARSDEELEAFVQMDEEIANNDQAWHSDRRQTRLFARDELPAGLIDAENSVAKAIEEAAQEKPMEDYGRGARVRKEVNYAEDLTELQFLKAVESGSLDEARERSAAKRKHRSRSGGAKADGKTTATSEGEQTALELALGVLYILLRIKLCVLYTSERAQGRFALISGDADVTAAENIINDLLSSTNRHGHVLSSSLMDLPSRAEEPGFYKRVRKPISLRDIQTKAMDQAYDSLDDLEADVDLLVDNVIDYYDDGEAIVDDAEQLRATFLSLRQREEDDSELTPKAAKTSSRGRTPGSRRR</sequence>
<accession>A9VAE6</accession>
<evidence type="ECO:0000256" key="7">
    <source>
        <dbReference type="SAM" id="MobiDB-lite"/>
    </source>
</evidence>
<dbReference type="PROSITE" id="PS51194">
    <property type="entry name" value="HELICASE_CTER"/>
    <property type="match status" value="1"/>
</dbReference>
<dbReference type="CDD" id="cd17996">
    <property type="entry name" value="DEXHc_SMARCA2_SMARCA4"/>
    <property type="match status" value="1"/>
</dbReference>
<feature type="region of interest" description="Disordered" evidence="7">
    <location>
        <begin position="1"/>
        <end position="21"/>
    </location>
</feature>
<dbReference type="Gene3D" id="3.40.50.300">
    <property type="entry name" value="P-loop containing nucleotide triphosphate hydrolases"/>
    <property type="match status" value="1"/>
</dbReference>
<dbReference type="OMA" id="DYFRMAH"/>
<feature type="compositionally biased region" description="Polar residues" evidence="7">
    <location>
        <begin position="112"/>
        <end position="128"/>
    </location>
</feature>
<feature type="coiled-coil region" evidence="6">
    <location>
        <begin position="316"/>
        <end position="343"/>
    </location>
</feature>
<dbReference type="InterPro" id="IPR029295">
    <property type="entry name" value="SnAC"/>
</dbReference>
<dbReference type="RefSeq" id="XP_001749662.1">
    <property type="nucleotide sequence ID" value="XM_001749610.1"/>
</dbReference>
<dbReference type="Pfam" id="PF00439">
    <property type="entry name" value="Bromodomain"/>
    <property type="match status" value="1"/>
</dbReference>
<dbReference type="GO" id="GO:0042393">
    <property type="term" value="F:histone binding"/>
    <property type="evidence" value="ECO:0007669"/>
    <property type="project" value="InterPro"/>
</dbReference>
<dbReference type="InterPro" id="IPR001487">
    <property type="entry name" value="Bromodomain"/>
</dbReference>
<dbReference type="SUPFAM" id="SSF52540">
    <property type="entry name" value="P-loop containing nucleoside triphosphate hydrolases"/>
    <property type="match status" value="2"/>
</dbReference>
<evidence type="ECO:0000259" key="8">
    <source>
        <dbReference type="PROSITE" id="PS50014"/>
    </source>
</evidence>
<dbReference type="InParanoid" id="A9VAE6"/>
<feature type="region of interest" description="Disordered" evidence="7">
    <location>
        <begin position="1087"/>
        <end position="1117"/>
    </location>
</feature>
<evidence type="ECO:0000313" key="11">
    <source>
        <dbReference type="EMBL" id="EDQ85471.1"/>
    </source>
</evidence>
<dbReference type="eggNOG" id="KOG0386">
    <property type="taxonomic scope" value="Eukaryota"/>
</dbReference>
<feature type="domain" description="Helicase C-terminal" evidence="10">
    <location>
        <begin position="798"/>
        <end position="954"/>
    </location>
</feature>
<proteinExistence type="predicted"/>
<evidence type="ECO:0000313" key="12">
    <source>
        <dbReference type="Proteomes" id="UP000001357"/>
    </source>
</evidence>
<dbReference type="GO" id="GO:0003682">
    <property type="term" value="F:chromatin binding"/>
    <property type="evidence" value="ECO:0000318"/>
    <property type="project" value="GO_Central"/>
</dbReference>
<dbReference type="GO" id="GO:0003677">
    <property type="term" value="F:DNA binding"/>
    <property type="evidence" value="ECO:0000318"/>
    <property type="project" value="GO_Central"/>
</dbReference>
<dbReference type="SUPFAM" id="SSF47370">
    <property type="entry name" value="Bromodomain"/>
    <property type="match status" value="1"/>
</dbReference>
<keyword evidence="4" id="KW-0539">Nucleus</keyword>
<evidence type="ECO:0000256" key="1">
    <source>
        <dbReference type="ARBA" id="ARBA00004123"/>
    </source>
</evidence>
<dbReference type="Pfam" id="PF14619">
    <property type="entry name" value="SnAC"/>
    <property type="match status" value="1"/>
</dbReference>
<dbReference type="CDD" id="cd18793">
    <property type="entry name" value="SF2_C_SNF"/>
    <property type="match status" value="1"/>
</dbReference>
<dbReference type="EMBL" id="CH991573">
    <property type="protein sequence ID" value="EDQ85471.1"/>
    <property type="molecule type" value="Genomic_DNA"/>
</dbReference>
<dbReference type="Proteomes" id="UP000001357">
    <property type="component" value="Unassembled WGS sequence"/>
</dbReference>
<dbReference type="Pfam" id="PF00176">
    <property type="entry name" value="SNF2-rel_dom"/>
    <property type="match status" value="1"/>
</dbReference>
<evidence type="ECO:0000259" key="9">
    <source>
        <dbReference type="PROSITE" id="PS51192"/>
    </source>
</evidence>
<feature type="compositionally biased region" description="Low complexity" evidence="7">
    <location>
        <begin position="1276"/>
        <end position="1288"/>
    </location>
</feature>
<dbReference type="SMART" id="SM00297">
    <property type="entry name" value="BROMO"/>
    <property type="match status" value="1"/>
</dbReference>